<protein>
    <submittedName>
        <fullName evidence="1">Uncharacterized protein</fullName>
    </submittedName>
</protein>
<reference evidence="1 2" key="1">
    <citation type="journal article" date="2024" name="G3 (Bethesda)">
        <title>Genome assembly of Hibiscus sabdariffa L. provides insights into metabolisms of medicinal natural products.</title>
        <authorList>
            <person name="Kim T."/>
        </authorList>
    </citation>
    <scope>NUCLEOTIDE SEQUENCE [LARGE SCALE GENOMIC DNA]</scope>
    <source>
        <strain evidence="1">TK-2024</strain>
        <tissue evidence="1">Old leaves</tissue>
    </source>
</reference>
<proteinExistence type="predicted"/>
<gene>
    <name evidence="1" type="ORF">V6N12_074493</name>
</gene>
<keyword evidence="2" id="KW-1185">Reference proteome</keyword>
<organism evidence="1 2">
    <name type="scientific">Hibiscus sabdariffa</name>
    <name type="common">roselle</name>
    <dbReference type="NCBI Taxonomy" id="183260"/>
    <lineage>
        <taxon>Eukaryota</taxon>
        <taxon>Viridiplantae</taxon>
        <taxon>Streptophyta</taxon>
        <taxon>Embryophyta</taxon>
        <taxon>Tracheophyta</taxon>
        <taxon>Spermatophyta</taxon>
        <taxon>Magnoliopsida</taxon>
        <taxon>eudicotyledons</taxon>
        <taxon>Gunneridae</taxon>
        <taxon>Pentapetalae</taxon>
        <taxon>rosids</taxon>
        <taxon>malvids</taxon>
        <taxon>Malvales</taxon>
        <taxon>Malvaceae</taxon>
        <taxon>Malvoideae</taxon>
        <taxon>Hibiscus</taxon>
    </lineage>
</organism>
<dbReference type="EMBL" id="JBBPBM010000684">
    <property type="protein sequence ID" value="KAK8492846.1"/>
    <property type="molecule type" value="Genomic_DNA"/>
</dbReference>
<evidence type="ECO:0000313" key="1">
    <source>
        <dbReference type="EMBL" id="KAK8492846.1"/>
    </source>
</evidence>
<evidence type="ECO:0000313" key="2">
    <source>
        <dbReference type="Proteomes" id="UP001472677"/>
    </source>
</evidence>
<sequence>MTILITTSYSRRINETVLVEIGSETHEISILEQGFRDDTVDPLTRDSYAKAPTKPQSEDLSKSCSEQEQTCNLRNELSKGDVERESLNEMGVGKDNGECFEQPFGNLNSQQGEWEESGRESSGKLPKIIGENDNKSVEEKEKIQVSDLGLNTRSWVDVVSTGIQDQSTCVGGPSQKVGQEFSTEMVRVGENDLGLSAKEGVGVSKDKEVETIRVELDGAEVNHHEWAKEGDRGCEAHGELDTLDSFREMDSVFPVKKTKAVKKYGSLWELQDRALSKSVKKKRDRSLSSKKISKENLQDSELSGRSLPDSDLRGKWERAKNEARRTLELGKKFGLKIKGSEEEAVRELTCLKFTRV</sequence>
<name>A0ABR2AHS7_9ROSI</name>
<comment type="caution">
    <text evidence="1">The sequence shown here is derived from an EMBL/GenBank/DDBJ whole genome shotgun (WGS) entry which is preliminary data.</text>
</comment>
<accession>A0ABR2AHS7</accession>
<dbReference type="Proteomes" id="UP001472677">
    <property type="component" value="Unassembled WGS sequence"/>
</dbReference>